<protein>
    <submittedName>
        <fullName evidence="6">Outer membrane receptor protein involved in Fe transport</fullName>
    </submittedName>
</protein>
<dbReference type="EMBL" id="PYGD01000007">
    <property type="protein sequence ID" value="PSK90701.1"/>
    <property type="molecule type" value="Genomic_DNA"/>
</dbReference>
<evidence type="ECO:0000256" key="2">
    <source>
        <dbReference type="ARBA" id="ARBA00023136"/>
    </source>
</evidence>
<organism evidence="6 7">
    <name type="scientific">Taibaiella chishuiensis</name>
    <dbReference type="NCBI Taxonomy" id="1434707"/>
    <lineage>
        <taxon>Bacteria</taxon>
        <taxon>Pseudomonadati</taxon>
        <taxon>Bacteroidota</taxon>
        <taxon>Chitinophagia</taxon>
        <taxon>Chitinophagales</taxon>
        <taxon>Chitinophagaceae</taxon>
        <taxon>Taibaiella</taxon>
    </lineage>
</organism>
<comment type="caution">
    <text evidence="6">The sequence shown here is derived from an EMBL/GenBank/DDBJ whole genome shotgun (WGS) entry which is preliminary data.</text>
</comment>
<evidence type="ECO:0000313" key="6">
    <source>
        <dbReference type="EMBL" id="PSK90701.1"/>
    </source>
</evidence>
<dbReference type="InterPro" id="IPR037066">
    <property type="entry name" value="Plug_dom_sf"/>
</dbReference>
<comment type="subcellular location">
    <subcellularLocation>
        <location evidence="1">Cell outer membrane</location>
    </subcellularLocation>
</comment>
<keyword evidence="3" id="KW-0998">Cell outer membrane</keyword>
<keyword evidence="7" id="KW-1185">Reference proteome</keyword>
<evidence type="ECO:0000256" key="4">
    <source>
        <dbReference type="SAM" id="SignalP"/>
    </source>
</evidence>
<dbReference type="SUPFAM" id="SSF56935">
    <property type="entry name" value="Porins"/>
    <property type="match status" value="1"/>
</dbReference>
<dbReference type="PANTHER" id="PTHR40980:SF4">
    <property type="entry name" value="TONB-DEPENDENT RECEPTOR-LIKE BETA-BARREL DOMAIN-CONTAINING PROTEIN"/>
    <property type="match status" value="1"/>
</dbReference>
<reference evidence="6 7" key="1">
    <citation type="submission" date="2018-03" db="EMBL/GenBank/DDBJ databases">
        <title>Genomic Encyclopedia of Type Strains, Phase III (KMG-III): the genomes of soil and plant-associated and newly described type strains.</title>
        <authorList>
            <person name="Whitman W."/>
        </authorList>
    </citation>
    <scope>NUCLEOTIDE SEQUENCE [LARGE SCALE GENOMIC DNA]</scope>
    <source>
        <strain evidence="6 7">CGMCC 1.12700</strain>
    </source>
</reference>
<evidence type="ECO:0000259" key="5">
    <source>
        <dbReference type="Pfam" id="PF14905"/>
    </source>
</evidence>
<gene>
    <name evidence="6" type="ORF">B0I18_107111</name>
</gene>
<feature type="domain" description="Outer membrane protein beta-barrel" evidence="5">
    <location>
        <begin position="378"/>
        <end position="783"/>
    </location>
</feature>
<dbReference type="AlphaFoldDB" id="A0A2P8D0G6"/>
<evidence type="ECO:0000313" key="7">
    <source>
        <dbReference type="Proteomes" id="UP000240572"/>
    </source>
</evidence>
<dbReference type="SUPFAM" id="SSF49464">
    <property type="entry name" value="Carboxypeptidase regulatory domain-like"/>
    <property type="match status" value="1"/>
</dbReference>
<sequence length="808" mass="89929">MKTKILTSILVLAGALMAQAQTAGQIAGRVIDAYDQPLEVVTVSLLQAADSNLVRASITDSAGNFELTADKEGRFLLGYTMIGYKPAYTAVFTAGPGAGYNAPLLRLQSESKQIKDVVITSAKPMIESHGDKLVFNVENSINATGSNALELLQKSPGVMVDNNENITLRGKNGVKVYIDGKMTQLDSKSLADYLKSINSSDVEAIELIANPGAKFDASGNAGIINIRLKKNKKFGTNGMAELGLGRGKDWRKNGSLSLNYRNKKLNVFSNISGAANKYENDLRIYRTQKDTVYNQQTVMYKDRKSLNIKAGADYFLDSKNTLGVLVNTNFAGGSFGSGGATDIELPVTGQLLKTIRSTNDMPQSSTNANFNLNYRYADTNGTVISFDGDYGLYRGTSRSYQPNQYYDAGNNYLYSVINGNRMPTDIDIYTAKLDIEHKLGKGKLGYGLKTAYVRTNNAFDFYNYNGDDQPIRDLGMSNSFVYTENVNAAYASYERPLGKQWNLKAGLRMEHTGSKGSLDRADGKVQADNVVKRDYLDFFPSAALHYKLNEANSFGLVYSRRIDRPDYQDLNPFEIKIDQLTFEKGNAFLKPQYTDNIELNYAFKSLFTASLSYSHVKDYAVKVADTINGNASYLQEHNIASQRILGLELGSSLPIAKWWTGYVNVWFNYRAIEGSFNNISLDMKSPGYGIYMQHTFQLGKGYSAELSSWYDGKTLEGTWKRKSLGTVDVGFRKKFLDDRATVKVTVTDVFRTMRFRALTDYGGTRLDIVQRNDPTSVRINFSYRFGSNEIREARQRKTASDSESSRIR</sequence>
<dbReference type="PANTHER" id="PTHR40980">
    <property type="entry name" value="PLUG DOMAIN-CONTAINING PROTEIN"/>
    <property type="match status" value="1"/>
</dbReference>
<dbReference type="Gene3D" id="2.40.170.20">
    <property type="entry name" value="TonB-dependent receptor, beta-barrel domain"/>
    <property type="match status" value="1"/>
</dbReference>
<dbReference type="RefSeq" id="WP_106523981.1">
    <property type="nucleotide sequence ID" value="NZ_PYGD01000007.1"/>
</dbReference>
<evidence type="ECO:0000256" key="3">
    <source>
        <dbReference type="ARBA" id="ARBA00023237"/>
    </source>
</evidence>
<keyword evidence="4" id="KW-0732">Signal</keyword>
<evidence type="ECO:0000256" key="1">
    <source>
        <dbReference type="ARBA" id="ARBA00004442"/>
    </source>
</evidence>
<feature type="chain" id="PRO_5015170734" evidence="4">
    <location>
        <begin position="21"/>
        <end position="808"/>
    </location>
</feature>
<dbReference type="InterPro" id="IPR008969">
    <property type="entry name" value="CarboxyPept-like_regulatory"/>
</dbReference>
<dbReference type="Proteomes" id="UP000240572">
    <property type="component" value="Unassembled WGS sequence"/>
</dbReference>
<name>A0A2P8D0G6_9BACT</name>
<dbReference type="InterPro" id="IPR036942">
    <property type="entry name" value="Beta-barrel_TonB_sf"/>
</dbReference>
<accession>A0A2P8D0G6</accession>
<dbReference type="GO" id="GO:0009279">
    <property type="term" value="C:cell outer membrane"/>
    <property type="evidence" value="ECO:0007669"/>
    <property type="project" value="UniProtKB-SubCell"/>
</dbReference>
<dbReference type="Gene3D" id="2.170.130.10">
    <property type="entry name" value="TonB-dependent receptor, plug domain"/>
    <property type="match status" value="1"/>
</dbReference>
<keyword evidence="6" id="KW-0675">Receptor</keyword>
<dbReference type="InterPro" id="IPR041700">
    <property type="entry name" value="OMP_b-brl_3"/>
</dbReference>
<keyword evidence="2" id="KW-0472">Membrane</keyword>
<dbReference type="Pfam" id="PF14905">
    <property type="entry name" value="OMP_b-brl_3"/>
    <property type="match status" value="1"/>
</dbReference>
<feature type="signal peptide" evidence="4">
    <location>
        <begin position="1"/>
        <end position="20"/>
    </location>
</feature>
<proteinExistence type="predicted"/>
<dbReference type="Pfam" id="PF13620">
    <property type="entry name" value="CarboxypepD_reg"/>
    <property type="match status" value="1"/>
</dbReference>
<dbReference type="OrthoDB" id="905812at2"/>